<gene>
    <name evidence="2" type="ORF">ACFSR3_13785</name>
</gene>
<feature type="signal peptide" evidence="1">
    <location>
        <begin position="1"/>
        <end position="23"/>
    </location>
</feature>
<feature type="chain" id="PRO_5045537209" evidence="1">
    <location>
        <begin position="24"/>
        <end position="192"/>
    </location>
</feature>
<dbReference type="RefSeq" id="WP_379821748.1">
    <property type="nucleotide sequence ID" value="NZ_JBHUMD010000027.1"/>
</dbReference>
<evidence type="ECO:0000313" key="3">
    <source>
        <dbReference type="Proteomes" id="UP001597480"/>
    </source>
</evidence>
<reference evidence="3" key="1">
    <citation type="journal article" date="2019" name="Int. J. Syst. Evol. Microbiol.">
        <title>The Global Catalogue of Microorganisms (GCM) 10K type strain sequencing project: providing services to taxonomists for standard genome sequencing and annotation.</title>
        <authorList>
            <consortium name="The Broad Institute Genomics Platform"/>
            <consortium name="The Broad Institute Genome Sequencing Center for Infectious Disease"/>
            <person name="Wu L."/>
            <person name="Ma J."/>
        </authorList>
    </citation>
    <scope>NUCLEOTIDE SEQUENCE [LARGE SCALE GENOMIC DNA]</scope>
    <source>
        <strain evidence="3">KCTC 42107</strain>
    </source>
</reference>
<keyword evidence="3" id="KW-1185">Reference proteome</keyword>
<sequence>MKPFKLILRIVMALFITNLPAQSLVKCNNSMAYWIIPDNDLLYAIALKGDVDLSENPDIININETALQYILLDKLNYLDKKNDDEPLLLRYITTEQEHLRNIFATRSLLITSEIILLPSLGKKAVFWSFDLPEGKNSEVVSQLFLNIVSEGNILGLGTPLFTDSDFSEAKKLLIDALETLHTIPNTESVCQE</sequence>
<evidence type="ECO:0000313" key="2">
    <source>
        <dbReference type="EMBL" id="MFD2603128.1"/>
    </source>
</evidence>
<protein>
    <submittedName>
        <fullName evidence="2">Uncharacterized protein</fullName>
    </submittedName>
</protein>
<proteinExistence type="predicted"/>
<name>A0ABW5NYH0_9FLAO</name>
<evidence type="ECO:0000256" key="1">
    <source>
        <dbReference type="SAM" id="SignalP"/>
    </source>
</evidence>
<keyword evidence="1" id="KW-0732">Signal</keyword>
<dbReference type="EMBL" id="JBHUMD010000027">
    <property type="protein sequence ID" value="MFD2603128.1"/>
    <property type="molecule type" value="Genomic_DNA"/>
</dbReference>
<organism evidence="2 3">
    <name type="scientific">Flavobacterium suzhouense</name>
    <dbReference type="NCBI Taxonomy" id="1529638"/>
    <lineage>
        <taxon>Bacteria</taxon>
        <taxon>Pseudomonadati</taxon>
        <taxon>Bacteroidota</taxon>
        <taxon>Flavobacteriia</taxon>
        <taxon>Flavobacteriales</taxon>
        <taxon>Flavobacteriaceae</taxon>
        <taxon>Flavobacterium</taxon>
    </lineage>
</organism>
<accession>A0ABW5NYH0</accession>
<comment type="caution">
    <text evidence="2">The sequence shown here is derived from an EMBL/GenBank/DDBJ whole genome shotgun (WGS) entry which is preliminary data.</text>
</comment>
<dbReference type="Proteomes" id="UP001597480">
    <property type="component" value="Unassembled WGS sequence"/>
</dbReference>